<protein>
    <recommendedName>
        <fullName evidence="4">Lipoprotein</fullName>
    </recommendedName>
</protein>
<evidence type="ECO:0000313" key="2">
    <source>
        <dbReference type="EMBL" id="MBO3099952.1"/>
    </source>
</evidence>
<dbReference type="EMBL" id="JAGEVG010000025">
    <property type="protein sequence ID" value="MBO3099952.1"/>
    <property type="molecule type" value="Genomic_DNA"/>
</dbReference>
<evidence type="ECO:0008006" key="4">
    <source>
        <dbReference type="Google" id="ProtNLM"/>
    </source>
</evidence>
<dbReference type="RefSeq" id="WP_208235059.1">
    <property type="nucleotide sequence ID" value="NZ_JAGEVG010000025.1"/>
</dbReference>
<evidence type="ECO:0000313" key="3">
    <source>
        <dbReference type="Proteomes" id="UP000681315"/>
    </source>
</evidence>
<keyword evidence="3" id="KW-1185">Reference proteome</keyword>
<gene>
    <name evidence="2" type="ORF">J4051_16900</name>
</gene>
<keyword evidence="1" id="KW-0732">Signal</keyword>
<name>A0ABS3SYX5_9FLAO</name>
<comment type="caution">
    <text evidence="2">The sequence shown here is derived from an EMBL/GenBank/DDBJ whole genome shotgun (WGS) entry which is preliminary data.</text>
</comment>
<sequence length="173" mass="20205">MKFNTISRVLLMLILFLGAISCKETTDNKIKTIVKETNFTVFNFDNKQELAAYNKLNLDHTHPNLLNPKISTTDYEIVIKSWTDLHQRIGNHLSKNAFHWEVKDSSIVIVHKIYFKPNGNIESYFFNILNDDITKEKKEQFALLISDFAKHNRIEFKSEESFAQCGKTKYVNN</sequence>
<feature type="signal peptide" evidence="1">
    <location>
        <begin position="1"/>
        <end position="22"/>
    </location>
</feature>
<dbReference type="Proteomes" id="UP000681315">
    <property type="component" value="Unassembled WGS sequence"/>
</dbReference>
<dbReference type="PROSITE" id="PS51257">
    <property type="entry name" value="PROKAR_LIPOPROTEIN"/>
    <property type="match status" value="1"/>
</dbReference>
<proteinExistence type="predicted"/>
<feature type="chain" id="PRO_5046464313" description="Lipoprotein" evidence="1">
    <location>
        <begin position="23"/>
        <end position="173"/>
    </location>
</feature>
<reference evidence="2 3" key="1">
    <citation type="submission" date="2021-03" db="EMBL/GenBank/DDBJ databases">
        <title>Gelidibacter sp. nov., isolated from costal sediment.</title>
        <authorList>
            <person name="Lun K.-Y."/>
        </authorList>
    </citation>
    <scope>NUCLEOTIDE SEQUENCE [LARGE SCALE GENOMIC DNA]</scope>
    <source>
        <strain evidence="2 3">DF109</strain>
    </source>
</reference>
<evidence type="ECO:0000256" key="1">
    <source>
        <dbReference type="SAM" id="SignalP"/>
    </source>
</evidence>
<organism evidence="2 3">
    <name type="scientific">Gelidibacter pelagius</name>
    <dbReference type="NCBI Taxonomy" id="2819985"/>
    <lineage>
        <taxon>Bacteria</taxon>
        <taxon>Pseudomonadati</taxon>
        <taxon>Bacteroidota</taxon>
        <taxon>Flavobacteriia</taxon>
        <taxon>Flavobacteriales</taxon>
        <taxon>Flavobacteriaceae</taxon>
        <taxon>Gelidibacter</taxon>
    </lineage>
</organism>
<accession>A0ABS3SYX5</accession>